<proteinExistence type="predicted"/>
<reference evidence="1 2" key="1">
    <citation type="submission" date="2019-07" db="EMBL/GenBank/DDBJ databases">
        <title>Shewanella sp. YLB-06 whole genomic sequence.</title>
        <authorList>
            <person name="Yu L."/>
        </authorList>
    </citation>
    <scope>NUCLEOTIDE SEQUENCE [LARGE SCALE GENOMIC DNA]</scope>
    <source>
        <strain evidence="1 2">YLB-06</strain>
    </source>
</reference>
<gene>
    <name evidence="1" type="ORF">FM037_05740</name>
</gene>
<protein>
    <submittedName>
        <fullName evidence="1">Uncharacterized protein</fullName>
    </submittedName>
</protein>
<dbReference type="Proteomes" id="UP000315947">
    <property type="component" value="Chromosome"/>
</dbReference>
<organism evidence="1 2">
    <name type="scientific">Shewanella psychropiezotolerans</name>
    <dbReference type="NCBI Taxonomy" id="2593655"/>
    <lineage>
        <taxon>Bacteria</taxon>
        <taxon>Pseudomonadati</taxon>
        <taxon>Pseudomonadota</taxon>
        <taxon>Gammaproteobacteria</taxon>
        <taxon>Alteromonadales</taxon>
        <taxon>Shewanellaceae</taxon>
        <taxon>Shewanella</taxon>
    </lineage>
</organism>
<keyword evidence="2" id="KW-1185">Reference proteome</keyword>
<dbReference type="RefSeq" id="WP_144045211.1">
    <property type="nucleotide sequence ID" value="NZ_CP041614.1"/>
</dbReference>
<dbReference type="EMBL" id="CP041614">
    <property type="protein sequence ID" value="QDO82825.1"/>
    <property type="molecule type" value="Genomic_DNA"/>
</dbReference>
<evidence type="ECO:0000313" key="1">
    <source>
        <dbReference type="EMBL" id="QDO82825.1"/>
    </source>
</evidence>
<evidence type="ECO:0000313" key="2">
    <source>
        <dbReference type="Proteomes" id="UP000315947"/>
    </source>
</evidence>
<sequence>MAAANALNYTRGMMKTLIVSDIFGKTYGSQIRSNRYVEPRFPIDLIFLASESHFSVNELIANLTGTDNVSIRQVPFLHGFMNQHSENYDQSGYNQEIKVLRKNVI</sequence>
<accession>A0ABX5WUP9</accession>
<name>A0ABX5WUP9_9GAMM</name>